<reference evidence="1 2" key="1">
    <citation type="journal article" date="2019" name="Commun. Biol.">
        <title>The bagworm genome reveals a unique fibroin gene that provides high tensile strength.</title>
        <authorList>
            <person name="Kono N."/>
            <person name="Nakamura H."/>
            <person name="Ohtoshi R."/>
            <person name="Tomita M."/>
            <person name="Numata K."/>
            <person name="Arakawa K."/>
        </authorList>
    </citation>
    <scope>NUCLEOTIDE SEQUENCE [LARGE SCALE GENOMIC DNA]</scope>
</reference>
<comment type="caution">
    <text evidence="1">The sequence shown here is derived from an EMBL/GenBank/DDBJ whole genome shotgun (WGS) entry which is preliminary data.</text>
</comment>
<name>A0A4C1ZDE4_EUMVA</name>
<organism evidence="1 2">
    <name type="scientific">Eumeta variegata</name>
    <name type="common">Bagworm moth</name>
    <name type="synonym">Eumeta japonica</name>
    <dbReference type="NCBI Taxonomy" id="151549"/>
    <lineage>
        <taxon>Eukaryota</taxon>
        <taxon>Metazoa</taxon>
        <taxon>Ecdysozoa</taxon>
        <taxon>Arthropoda</taxon>
        <taxon>Hexapoda</taxon>
        <taxon>Insecta</taxon>
        <taxon>Pterygota</taxon>
        <taxon>Neoptera</taxon>
        <taxon>Endopterygota</taxon>
        <taxon>Lepidoptera</taxon>
        <taxon>Glossata</taxon>
        <taxon>Ditrysia</taxon>
        <taxon>Tineoidea</taxon>
        <taxon>Psychidae</taxon>
        <taxon>Oiketicinae</taxon>
        <taxon>Eumeta</taxon>
    </lineage>
</organism>
<dbReference type="Proteomes" id="UP000299102">
    <property type="component" value="Unassembled WGS sequence"/>
</dbReference>
<keyword evidence="2" id="KW-1185">Reference proteome</keyword>
<evidence type="ECO:0000313" key="2">
    <source>
        <dbReference type="Proteomes" id="UP000299102"/>
    </source>
</evidence>
<evidence type="ECO:0000313" key="1">
    <source>
        <dbReference type="EMBL" id="GBP84615.1"/>
    </source>
</evidence>
<accession>A0A4C1ZDE4</accession>
<dbReference type="AlphaFoldDB" id="A0A4C1ZDE4"/>
<sequence>MACNANSMLSCSPADDANRPLLEIIFIGLSRVALHGLPTNGTGTPPRRAVGAFGARLPSSLLVCLRGRYIATVQLHLPYLNADVAVGVRIRSWVPIDYPNRARVSDF</sequence>
<gene>
    <name evidence="1" type="ORF">EVAR_55319_1</name>
</gene>
<proteinExistence type="predicted"/>
<protein>
    <submittedName>
        <fullName evidence="1">Uncharacterized protein</fullName>
    </submittedName>
</protein>
<dbReference type="EMBL" id="BGZK01001690">
    <property type="protein sequence ID" value="GBP84615.1"/>
    <property type="molecule type" value="Genomic_DNA"/>
</dbReference>